<protein>
    <submittedName>
        <fullName evidence="4">AcrR family transcriptional regulator</fullName>
    </submittedName>
</protein>
<dbReference type="PANTHER" id="PTHR30055:SF222">
    <property type="entry name" value="REGULATORY PROTEIN"/>
    <property type="match status" value="1"/>
</dbReference>
<keyword evidence="1 2" id="KW-0238">DNA-binding</keyword>
<dbReference type="AlphaFoldDB" id="A0A9X0Q8X4"/>
<evidence type="ECO:0000313" key="5">
    <source>
        <dbReference type="Proteomes" id="UP000535182"/>
    </source>
</evidence>
<comment type="caution">
    <text evidence="4">The sequence shown here is derived from an EMBL/GenBank/DDBJ whole genome shotgun (WGS) entry which is preliminary data.</text>
</comment>
<reference evidence="4 5" key="1">
    <citation type="submission" date="2020-08" db="EMBL/GenBank/DDBJ databases">
        <title>Genomic Encyclopedia of Type Strains, Phase IV (KMG-V): Genome sequencing to study the core and pangenomes of soil and plant-associated prokaryotes.</title>
        <authorList>
            <person name="Whitman W."/>
        </authorList>
    </citation>
    <scope>NUCLEOTIDE SEQUENCE [LARGE SCALE GENOMIC DNA]</scope>
    <source>
        <strain evidence="4 5">X5P2</strain>
    </source>
</reference>
<dbReference type="Gene3D" id="1.10.357.10">
    <property type="entry name" value="Tetracycline Repressor, domain 2"/>
    <property type="match status" value="1"/>
</dbReference>
<dbReference type="PANTHER" id="PTHR30055">
    <property type="entry name" value="HTH-TYPE TRANSCRIPTIONAL REGULATOR RUTR"/>
    <property type="match status" value="1"/>
</dbReference>
<dbReference type="GO" id="GO:0003677">
    <property type="term" value="F:DNA binding"/>
    <property type="evidence" value="ECO:0007669"/>
    <property type="project" value="UniProtKB-UniRule"/>
</dbReference>
<name>A0A9X0Q8X4_9BACT</name>
<dbReference type="InterPro" id="IPR009057">
    <property type="entry name" value="Homeodomain-like_sf"/>
</dbReference>
<dbReference type="SUPFAM" id="SSF46689">
    <property type="entry name" value="Homeodomain-like"/>
    <property type="match status" value="1"/>
</dbReference>
<evidence type="ECO:0000259" key="3">
    <source>
        <dbReference type="PROSITE" id="PS50977"/>
    </source>
</evidence>
<evidence type="ECO:0000313" key="4">
    <source>
        <dbReference type="EMBL" id="MBB5326441.1"/>
    </source>
</evidence>
<keyword evidence="5" id="KW-1185">Reference proteome</keyword>
<dbReference type="RefSeq" id="WP_183972402.1">
    <property type="nucleotide sequence ID" value="NZ_JACHEB010000001.1"/>
</dbReference>
<feature type="domain" description="HTH tetR-type" evidence="3">
    <location>
        <begin position="7"/>
        <end position="66"/>
    </location>
</feature>
<sequence length="190" mass="21088">MARPKSTDKRRAILSAATRIFAERGLSAPTSAISILAGVAEGTLFTYFANKVELLNVLYREIKLELADAMMTGFPRNKSIRIKLHHIWNCYTTWGVAHPEQRKVLSQLQLSDSLTPESKEAGSAPFVGIEAMGHDAVKQRVLQDIPQEFLSATMEASAQTTMAFMAAHPASAEKFQTLGFEMFWRAISKK</sequence>
<dbReference type="InterPro" id="IPR050109">
    <property type="entry name" value="HTH-type_TetR-like_transc_reg"/>
</dbReference>
<dbReference type="PROSITE" id="PS50977">
    <property type="entry name" value="HTH_TETR_2"/>
    <property type="match status" value="1"/>
</dbReference>
<organism evidence="4 5">
    <name type="scientific">Tunturiibacter gelidiferens</name>
    <dbReference type="NCBI Taxonomy" id="3069689"/>
    <lineage>
        <taxon>Bacteria</taxon>
        <taxon>Pseudomonadati</taxon>
        <taxon>Acidobacteriota</taxon>
        <taxon>Terriglobia</taxon>
        <taxon>Terriglobales</taxon>
        <taxon>Acidobacteriaceae</taxon>
        <taxon>Tunturiibacter</taxon>
    </lineage>
</organism>
<dbReference type="InterPro" id="IPR001647">
    <property type="entry name" value="HTH_TetR"/>
</dbReference>
<dbReference type="Pfam" id="PF00440">
    <property type="entry name" value="TetR_N"/>
    <property type="match status" value="1"/>
</dbReference>
<feature type="DNA-binding region" description="H-T-H motif" evidence="2">
    <location>
        <begin position="29"/>
        <end position="48"/>
    </location>
</feature>
<dbReference type="EMBL" id="JACHEB010000001">
    <property type="protein sequence ID" value="MBB5326441.1"/>
    <property type="molecule type" value="Genomic_DNA"/>
</dbReference>
<dbReference type="PRINTS" id="PR00455">
    <property type="entry name" value="HTHTETR"/>
</dbReference>
<evidence type="ECO:0000256" key="1">
    <source>
        <dbReference type="ARBA" id="ARBA00023125"/>
    </source>
</evidence>
<dbReference type="Proteomes" id="UP000535182">
    <property type="component" value="Unassembled WGS sequence"/>
</dbReference>
<gene>
    <name evidence="4" type="ORF">HDF14_000035</name>
</gene>
<accession>A0A9X0Q8X4</accession>
<evidence type="ECO:0000256" key="2">
    <source>
        <dbReference type="PROSITE-ProRule" id="PRU00335"/>
    </source>
</evidence>
<proteinExistence type="predicted"/>